<protein>
    <submittedName>
        <fullName evidence="2">ORF83</fullName>
    </submittedName>
</protein>
<accession>Q58KG3</accession>
<feature type="region of interest" description="Disordered" evidence="1">
    <location>
        <begin position="1"/>
        <end position="24"/>
    </location>
</feature>
<dbReference type="AlphaFoldDB" id="Q58KG3"/>
<dbReference type="EMBL" id="AY941098">
    <property type="protein sequence ID" value="AAX36034.1"/>
    <property type="molecule type" value="Genomic_DNA"/>
</dbReference>
<evidence type="ECO:0000313" key="2">
    <source>
        <dbReference type="EMBL" id="AAX36034.1"/>
    </source>
</evidence>
<sequence>MIGKSKRGRPPQGEEPMTNAEKQAAYRARIRKNEGGYSGKALSLMLSGDAHLALDVIRETHPSLSYKEIVEMLLIGVPSENGI</sequence>
<organism evidence="2">
    <name type="scientific">Leptospirillum ferrooxidans</name>
    <dbReference type="NCBI Taxonomy" id="180"/>
    <lineage>
        <taxon>Bacteria</taxon>
        <taxon>Pseudomonadati</taxon>
        <taxon>Nitrospirota</taxon>
        <taxon>Nitrospiria</taxon>
        <taxon>Nitrospirales</taxon>
        <taxon>Nitrospiraceae</taxon>
        <taxon>Leptospirillum</taxon>
    </lineage>
</organism>
<geneLocation type="plasmid" evidence="2">
    <name>p49879.1</name>
</geneLocation>
<keyword evidence="2" id="KW-0614">Plasmid</keyword>
<evidence type="ECO:0000256" key="1">
    <source>
        <dbReference type="SAM" id="MobiDB-lite"/>
    </source>
</evidence>
<proteinExistence type="predicted"/>
<gene>
    <name evidence="2" type="primary">ORF83</name>
</gene>
<name>Q58KG3_9BACT</name>
<reference evidence="2" key="1">
    <citation type="journal article" date="2005" name="Appl. Environ. Microbiol.">
        <title>Isolation, Sequence Analysis, and Comparison of Two Plasmids (28 and 29 Kilobases) from the Biomining Bacterium Leptospirillum ferrooxidans ATCC 49879.</title>
        <authorList>
            <person name="Coram N.J."/>
            <person name="van Zyl L.J."/>
            <person name="Rawlings D.E."/>
        </authorList>
    </citation>
    <scope>NUCLEOTIDE SEQUENCE</scope>
    <source>
        <strain evidence="2">ATCC 49879</strain>
        <plasmid evidence="2">p49879.1</plasmid>
    </source>
</reference>